<dbReference type="PANTHER" id="PTHR12280">
    <property type="entry name" value="PANTOTHENATE KINASE"/>
    <property type="match status" value="1"/>
</dbReference>
<feature type="region of interest" description="Disordered" evidence="1">
    <location>
        <begin position="350"/>
        <end position="374"/>
    </location>
</feature>
<feature type="domain" description="Dynamin stalk" evidence="3">
    <location>
        <begin position="476"/>
        <end position="656"/>
    </location>
</feature>
<dbReference type="Proteomes" id="UP000823674">
    <property type="component" value="Chromosome A01"/>
</dbReference>
<dbReference type="InterPro" id="IPR004567">
    <property type="entry name" value="Type_II_PanK"/>
</dbReference>
<dbReference type="Gene3D" id="3.30.420.40">
    <property type="match status" value="1"/>
</dbReference>
<comment type="caution">
    <text evidence="4">The sequence shown here is derived from an EMBL/GenBank/DDBJ whole genome shotgun (WGS) entry which is preliminary data.</text>
</comment>
<reference evidence="4 5" key="1">
    <citation type="submission" date="2021-03" db="EMBL/GenBank/DDBJ databases">
        <authorList>
            <person name="King G.J."/>
            <person name="Bancroft I."/>
            <person name="Baten A."/>
            <person name="Bloomfield J."/>
            <person name="Borpatragohain P."/>
            <person name="He Z."/>
            <person name="Irish N."/>
            <person name="Irwin J."/>
            <person name="Liu K."/>
            <person name="Mauleon R.P."/>
            <person name="Moore J."/>
            <person name="Morris R."/>
            <person name="Ostergaard L."/>
            <person name="Wang B."/>
            <person name="Wells R."/>
        </authorList>
    </citation>
    <scope>NUCLEOTIDE SEQUENCE [LARGE SCALE GENOMIC DNA]</scope>
    <source>
        <strain evidence="4">R-o-18</strain>
        <tissue evidence="4">Leaf</tissue>
    </source>
</reference>
<dbReference type="SUPFAM" id="SSF53067">
    <property type="entry name" value="Actin-like ATPase domain"/>
    <property type="match status" value="1"/>
</dbReference>
<evidence type="ECO:0000313" key="5">
    <source>
        <dbReference type="Proteomes" id="UP000823674"/>
    </source>
</evidence>
<feature type="compositionally biased region" description="Gly residues" evidence="1">
    <location>
        <begin position="350"/>
        <end position="362"/>
    </location>
</feature>
<dbReference type="InterPro" id="IPR043129">
    <property type="entry name" value="ATPase_NBD"/>
</dbReference>
<organism evidence="4 5">
    <name type="scientific">Brassica rapa subsp. trilocularis</name>
    <dbReference type="NCBI Taxonomy" id="1813537"/>
    <lineage>
        <taxon>Eukaryota</taxon>
        <taxon>Viridiplantae</taxon>
        <taxon>Streptophyta</taxon>
        <taxon>Embryophyta</taxon>
        <taxon>Tracheophyta</taxon>
        <taxon>Spermatophyta</taxon>
        <taxon>Magnoliopsida</taxon>
        <taxon>eudicotyledons</taxon>
        <taxon>Gunneridae</taxon>
        <taxon>Pentapetalae</taxon>
        <taxon>rosids</taxon>
        <taxon>malvids</taxon>
        <taxon>Brassicales</taxon>
        <taxon>Brassicaceae</taxon>
        <taxon>Brassiceae</taxon>
        <taxon>Brassica</taxon>
    </lineage>
</organism>
<feature type="transmembrane region" description="Helical" evidence="2">
    <location>
        <begin position="111"/>
        <end position="132"/>
    </location>
</feature>
<dbReference type="Gene3D" id="1.20.120.1240">
    <property type="entry name" value="Dynamin, middle domain"/>
    <property type="match status" value="1"/>
</dbReference>
<name>A0ABQ7NUT5_BRACM</name>
<accession>A0ABQ7NUT5</accession>
<sequence>NKKKERSFTYLNGQKEFFQIDHNDLYPYLLVNIGSGVDGDGKYERISGTRLGGGTLFSFSYDELLELSHHGNNRISLSSTAIASSFNGKELEEYQPDDITYLNARFGLKRIFFGGCSICGLVYTMDTIYVAVHFRFRVHRDFTSSVSPSMASRFAFHQGLESRSFITISRFSVSFSLLMKGIGEIAFRSTTRSPSIVDGGSGSDRPRREPCQEGRGVIAIPTRSRFRLSWACECLDQLAELGLRMSLPMCRYCGSSSAINYCWVARQPRICYGRSNDYAYQTRGHLQSPICQFCGQNPALIACYQENLKLCYQCFVNHQICVPALHTVHVIPFSSHMVCAQPIGALGNRAGRGAGERGQGGGRGHDSDGGNKRPRTVIGPEMPLLQLLDKPGPSQPHSHRQAGIMNLDLMFHQSTLAALEEQIIRSYGGTRLPRGLGIGTRLPLLINLQHTSSSGSNSIENCITDVIAGSTGVSGSTGGALLALMKAAKESLRKILVLGDFSEYPLDENMHCTDRFAVMFSGYLDDVEAQHENVAEFLTKELKYLDAFGDVDMPEEVMSRSVFTAILSQLLDEIHPKPADFVSGVWDYVEAVLSLVITKYSDNFPQIQSSLKRAGQSLISRMEEQSGNRVAEILETEKLTDYTCNRTYMTSWTQKMNEQQSFINAVLHDGSKPAYFSLTGFGDVQISHLRKYHAHLLQKAFGLKMRIAAYWPLVSQRIVDSISLHLQLSVNYLVNSRFETEILAEMVDFWGGGRVERMLRGGEQEKEIMESSIGLLKDTVDVV</sequence>
<dbReference type="EMBL" id="JADBGQ010000001">
    <property type="protein sequence ID" value="KAG5414627.1"/>
    <property type="molecule type" value="Genomic_DNA"/>
</dbReference>
<evidence type="ECO:0000259" key="3">
    <source>
        <dbReference type="Pfam" id="PF01031"/>
    </source>
</evidence>
<proteinExistence type="predicted"/>
<evidence type="ECO:0000313" key="4">
    <source>
        <dbReference type="EMBL" id="KAG5414627.1"/>
    </source>
</evidence>
<protein>
    <recommendedName>
        <fullName evidence="3">Dynamin stalk domain-containing protein</fullName>
    </recommendedName>
</protein>
<keyword evidence="2" id="KW-1133">Transmembrane helix</keyword>
<evidence type="ECO:0000256" key="1">
    <source>
        <dbReference type="SAM" id="MobiDB-lite"/>
    </source>
</evidence>
<keyword evidence="2" id="KW-0812">Transmembrane</keyword>
<keyword evidence="2" id="KW-0472">Membrane</keyword>
<dbReference type="Pfam" id="PF03630">
    <property type="entry name" value="Fumble"/>
    <property type="match status" value="1"/>
</dbReference>
<keyword evidence="5" id="KW-1185">Reference proteome</keyword>
<dbReference type="PANTHER" id="PTHR12280:SF34">
    <property type="entry name" value="PANTOTHENATE KINASE 1"/>
    <property type="match status" value="1"/>
</dbReference>
<dbReference type="InterPro" id="IPR000375">
    <property type="entry name" value="Dynamin_stalk"/>
</dbReference>
<feature type="non-terminal residue" evidence="4">
    <location>
        <position position="1"/>
    </location>
</feature>
<evidence type="ECO:0000256" key="2">
    <source>
        <dbReference type="SAM" id="Phobius"/>
    </source>
</evidence>
<dbReference type="Pfam" id="PF01031">
    <property type="entry name" value="Dynamin_M"/>
    <property type="match status" value="1"/>
</dbReference>
<gene>
    <name evidence="4" type="primary">A01p039330.1_BraROA</name>
    <name evidence="4" type="ORF">IGI04_002194</name>
</gene>